<organism evidence="5 6">
    <name type="scientific">Fonsecaea multimorphosa CBS 102226</name>
    <dbReference type="NCBI Taxonomy" id="1442371"/>
    <lineage>
        <taxon>Eukaryota</taxon>
        <taxon>Fungi</taxon>
        <taxon>Dikarya</taxon>
        <taxon>Ascomycota</taxon>
        <taxon>Pezizomycotina</taxon>
        <taxon>Eurotiomycetes</taxon>
        <taxon>Chaetothyriomycetidae</taxon>
        <taxon>Chaetothyriales</taxon>
        <taxon>Herpotrichiellaceae</taxon>
        <taxon>Fonsecaea</taxon>
    </lineage>
</organism>
<dbReference type="OrthoDB" id="66881at2759"/>
<evidence type="ECO:0000256" key="4">
    <source>
        <dbReference type="ARBA" id="ARBA00023002"/>
    </source>
</evidence>
<evidence type="ECO:0000313" key="6">
    <source>
        <dbReference type="Proteomes" id="UP000053411"/>
    </source>
</evidence>
<dbReference type="RefSeq" id="XP_016634393.1">
    <property type="nucleotide sequence ID" value="XM_016774466.1"/>
</dbReference>
<keyword evidence="1" id="KW-0285">Flavoprotein</keyword>
<dbReference type="PANTHER" id="PTHR43098">
    <property type="entry name" value="L-ORNITHINE N(5)-MONOOXYGENASE-RELATED"/>
    <property type="match status" value="1"/>
</dbReference>
<dbReference type="GO" id="GO:0016491">
    <property type="term" value="F:oxidoreductase activity"/>
    <property type="evidence" value="ECO:0007669"/>
    <property type="project" value="UniProtKB-KW"/>
</dbReference>
<reference evidence="5 6" key="1">
    <citation type="submission" date="2015-01" db="EMBL/GenBank/DDBJ databases">
        <title>The Genome Sequence of Fonsecaea multimorphosa CBS 102226.</title>
        <authorList>
            <consortium name="The Broad Institute Genomics Platform"/>
            <person name="Cuomo C."/>
            <person name="de Hoog S."/>
            <person name="Gorbushina A."/>
            <person name="Stielow B."/>
            <person name="Teixiera M."/>
            <person name="Abouelleil A."/>
            <person name="Chapman S.B."/>
            <person name="Priest M."/>
            <person name="Young S.K."/>
            <person name="Wortman J."/>
            <person name="Nusbaum C."/>
            <person name="Birren B."/>
        </authorList>
    </citation>
    <scope>NUCLEOTIDE SEQUENCE [LARGE SCALE GENOMIC DNA]</scope>
    <source>
        <strain evidence="5 6">CBS 102226</strain>
    </source>
</reference>
<dbReference type="EMBL" id="KN848067">
    <property type="protein sequence ID" value="KIY00271.1"/>
    <property type="molecule type" value="Genomic_DNA"/>
</dbReference>
<dbReference type="AlphaFoldDB" id="A0A0D2HEF4"/>
<evidence type="ECO:0000256" key="2">
    <source>
        <dbReference type="ARBA" id="ARBA00022827"/>
    </source>
</evidence>
<dbReference type="VEuPathDB" id="FungiDB:Z520_03956"/>
<gene>
    <name evidence="5" type="ORF">Z520_03956</name>
</gene>
<keyword evidence="3" id="KW-0521">NADP</keyword>
<proteinExistence type="predicted"/>
<sequence>MAPRVEDPAHPGEQTARHYDVIVVGAGMAGLRIVIELRKLGLSFLILEEGGEVGGTWYWNSYPGARTDSESWVYILNISDELNNDWTWKERYPSQTEMLDYLKHIADRFDIRKHVQFDTRVKSAEWCDSLQFWRITSVSGQSFTSRFFIPAVGVLSVGRGVPFVGAEKFKGESYVSSAWPKKDLDFTGKRIGLIGTGATGVQLLPTLAHCAASITVFQRTPNYVLPARNYPLSSYQMDEIKKNYDHVWQLARNEIFGISIIDSKVFLKDMKDEAEIRRALDYGWEVGGFRFVFETYCDLLVNKEANTIASNYVRDKIRAIVKDEATAEILCPKDPLMAKRPPLGHSYYETFNKPNVALVDIKDNPIKEITAHGVQLTEKDKRFDTDVFEFDVIIYATGFDVATGPLTRLAVRGKEGRLLGEQWREQLKTHLGLMVEGYPNMFMMAGPQVPIGNFPVLLDNTANWIGQCLAYLQKNNYHTADPSGEAMDRWSEKVQEVFSATVMAESAGKAASWFVGANVPGNPVRPLFWFGGFPSYFEMCNAEQNAGYPSLVVS</sequence>
<dbReference type="Pfam" id="PF13738">
    <property type="entry name" value="Pyr_redox_3"/>
    <property type="match status" value="1"/>
</dbReference>
<keyword evidence="2" id="KW-0274">FAD</keyword>
<dbReference type="InterPro" id="IPR050775">
    <property type="entry name" value="FAD-binding_Monooxygenases"/>
</dbReference>
<dbReference type="Gene3D" id="3.50.50.60">
    <property type="entry name" value="FAD/NAD(P)-binding domain"/>
    <property type="match status" value="2"/>
</dbReference>
<accession>A0A0D2HEF4</accession>
<dbReference type="PANTHER" id="PTHR43098:SF5">
    <property type="entry name" value="DUAL-FUNCTIONAL MONOOXYGENASE_METHYLTRANSFERASE PSOF"/>
    <property type="match status" value="1"/>
</dbReference>
<dbReference type="GeneID" id="27709702"/>
<dbReference type="InterPro" id="IPR036188">
    <property type="entry name" value="FAD/NAD-bd_sf"/>
</dbReference>
<evidence type="ECO:0000256" key="1">
    <source>
        <dbReference type="ARBA" id="ARBA00022630"/>
    </source>
</evidence>
<dbReference type="Proteomes" id="UP000053411">
    <property type="component" value="Unassembled WGS sequence"/>
</dbReference>
<dbReference type="PRINTS" id="PR00411">
    <property type="entry name" value="PNDRDTASEI"/>
</dbReference>
<name>A0A0D2HEF4_9EURO</name>
<keyword evidence="4" id="KW-0560">Oxidoreductase</keyword>
<keyword evidence="6" id="KW-1185">Reference proteome</keyword>
<evidence type="ECO:0008006" key="7">
    <source>
        <dbReference type="Google" id="ProtNLM"/>
    </source>
</evidence>
<protein>
    <recommendedName>
        <fullName evidence="7">FAD/NAD(P)-binding domain-containing protein</fullName>
    </recommendedName>
</protein>
<evidence type="ECO:0000256" key="3">
    <source>
        <dbReference type="ARBA" id="ARBA00022857"/>
    </source>
</evidence>
<evidence type="ECO:0000313" key="5">
    <source>
        <dbReference type="EMBL" id="KIY00271.1"/>
    </source>
</evidence>
<dbReference type="SUPFAM" id="SSF51905">
    <property type="entry name" value="FAD/NAD(P)-binding domain"/>
    <property type="match status" value="2"/>
</dbReference>